<feature type="domain" description="Glycosyl transferase family 1" evidence="1">
    <location>
        <begin position="148"/>
        <end position="307"/>
    </location>
</feature>
<keyword evidence="4" id="KW-1185">Reference proteome</keyword>
<dbReference type="Gene3D" id="3.40.50.2000">
    <property type="entry name" value="Glycogen Phosphorylase B"/>
    <property type="match status" value="2"/>
</dbReference>
<dbReference type="Pfam" id="PF13439">
    <property type="entry name" value="Glyco_transf_4"/>
    <property type="match status" value="1"/>
</dbReference>
<protein>
    <submittedName>
        <fullName evidence="3">Glycosyltransferase family 4 protein</fullName>
    </submittedName>
</protein>
<dbReference type="RefSeq" id="WP_280999112.1">
    <property type="nucleotide sequence ID" value="NZ_CP069362.1"/>
</dbReference>
<dbReference type="SUPFAM" id="SSF53756">
    <property type="entry name" value="UDP-Glycosyltransferase/glycogen phosphorylase"/>
    <property type="match status" value="1"/>
</dbReference>
<evidence type="ECO:0000259" key="1">
    <source>
        <dbReference type="Pfam" id="PF00534"/>
    </source>
</evidence>
<dbReference type="Pfam" id="PF00534">
    <property type="entry name" value="Glycos_transf_1"/>
    <property type="match status" value="1"/>
</dbReference>
<organism evidence="3 4">
    <name type="scientific">Marinitoga aeolica</name>
    <dbReference type="NCBI Taxonomy" id="2809031"/>
    <lineage>
        <taxon>Bacteria</taxon>
        <taxon>Thermotogati</taxon>
        <taxon>Thermotogota</taxon>
        <taxon>Thermotogae</taxon>
        <taxon>Petrotogales</taxon>
        <taxon>Petrotogaceae</taxon>
        <taxon>Marinitoga</taxon>
    </lineage>
</organism>
<dbReference type="PANTHER" id="PTHR45947:SF3">
    <property type="entry name" value="SULFOQUINOVOSYL TRANSFERASE SQD2"/>
    <property type="match status" value="1"/>
</dbReference>
<proteinExistence type="predicted"/>
<evidence type="ECO:0000313" key="4">
    <source>
        <dbReference type="Proteomes" id="UP001232493"/>
    </source>
</evidence>
<dbReference type="EMBL" id="CP069362">
    <property type="protein sequence ID" value="WGS65030.1"/>
    <property type="molecule type" value="Genomic_DNA"/>
</dbReference>
<gene>
    <name evidence="3" type="ORF">JRV97_00300</name>
</gene>
<dbReference type="InterPro" id="IPR050194">
    <property type="entry name" value="Glycosyltransferase_grp1"/>
</dbReference>
<dbReference type="InterPro" id="IPR028098">
    <property type="entry name" value="Glyco_trans_4-like_N"/>
</dbReference>
<dbReference type="Proteomes" id="UP001232493">
    <property type="component" value="Chromosome"/>
</dbReference>
<evidence type="ECO:0000313" key="3">
    <source>
        <dbReference type="EMBL" id="WGS65030.1"/>
    </source>
</evidence>
<dbReference type="PANTHER" id="PTHR45947">
    <property type="entry name" value="SULFOQUINOVOSYL TRANSFERASE SQD2"/>
    <property type="match status" value="1"/>
</dbReference>
<name>A0ABY8PQX7_9BACT</name>
<reference evidence="3 4" key="1">
    <citation type="submission" date="2021-02" db="EMBL/GenBank/DDBJ databases">
        <title>Characterization of Marinitoga sp. nov. str. BP5-C20A.</title>
        <authorList>
            <person name="Erauso G."/>
            <person name="Postec A."/>
        </authorList>
    </citation>
    <scope>NUCLEOTIDE SEQUENCE [LARGE SCALE GENOMIC DNA]</scope>
    <source>
        <strain evidence="3 4">BP5-C20A</strain>
    </source>
</reference>
<dbReference type="InterPro" id="IPR001296">
    <property type="entry name" value="Glyco_trans_1"/>
</dbReference>
<dbReference type="CDD" id="cd03801">
    <property type="entry name" value="GT4_PimA-like"/>
    <property type="match status" value="1"/>
</dbReference>
<accession>A0ABY8PQX7</accession>
<evidence type="ECO:0000259" key="2">
    <source>
        <dbReference type="Pfam" id="PF13439"/>
    </source>
</evidence>
<feature type="domain" description="Glycosyltransferase subfamily 4-like N-terminal" evidence="2">
    <location>
        <begin position="42"/>
        <end position="139"/>
    </location>
</feature>
<sequence length="334" mass="38422">MKVLLFSEGKNLFKKSGVGKALEHQMKALELAGVNYTLDPDEDYDIAHINTIGVLSEKILINSKKKGKKVIVHTHTTYEDFRNSFLFSNYLAPFIKRRLIRMYSKADMLISPSEYTKNVVLSYGIDNKIEVVSNGVDTNKFNCNNIKKIFKQTFSINKPLILSVGLPFERKGIIDFYNLAKRLPQYDFVWLGAKLNIIPKKIKKILNHKLPNLKFPGFVSDEMLISAFCEAAVFLFPSYEENEGIVVLEALSSKTPLIIRNIPVYKNWLSHKENCLKSQTFEDFIENIDLIVNNKVDVKKMVENGRKIAEERDLKNIGIKLKNIYGEIYEEEIQ</sequence>